<dbReference type="EnsemblMetazoa" id="CapteT222571">
    <property type="protein sequence ID" value="CapteP222571"/>
    <property type="gene ID" value="CapteG222571"/>
</dbReference>
<protein>
    <submittedName>
        <fullName evidence="3 4">Uncharacterized protein</fullName>
    </submittedName>
</protein>
<dbReference type="AlphaFoldDB" id="R7TB69"/>
<dbReference type="EMBL" id="AMQN01003009">
    <property type="status" value="NOT_ANNOTATED_CDS"/>
    <property type="molecule type" value="Genomic_DNA"/>
</dbReference>
<evidence type="ECO:0000313" key="4">
    <source>
        <dbReference type="EnsemblMetazoa" id="CapteP222571"/>
    </source>
</evidence>
<dbReference type="InterPro" id="IPR029044">
    <property type="entry name" value="Nucleotide-diphossugar_trans"/>
</dbReference>
<reference evidence="4" key="3">
    <citation type="submission" date="2015-06" db="UniProtKB">
        <authorList>
            <consortium name="EnsemblMetazoa"/>
        </authorList>
    </citation>
    <scope>IDENTIFICATION</scope>
</reference>
<dbReference type="HOGENOM" id="CLU_357972_0_0_1"/>
<evidence type="ECO:0000313" key="3">
    <source>
        <dbReference type="EMBL" id="ELT90983.1"/>
    </source>
</evidence>
<keyword evidence="5" id="KW-1185">Reference proteome</keyword>
<evidence type="ECO:0000256" key="1">
    <source>
        <dbReference type="SAM" id="MobiDB-lite"/>
    </source>
</evidence>
<keyword evidence="2" id="KW-0472">Membrane</keyword>
<dbReference type="STRING" id="283909.R7TB69"/>
<evidence type="ECO:0000256" key="2">
    <source>
        <dbReference type="SAM" id="Phobius"/>
    </source>
</evidence>
<feature type="transmembrane region" description="Helical" evidence="2">
    <location>
        <begin position="158"/>
        <end position="176"/>
    </location>
</feature>
<reference evidence="3 5" key="2">
    <citation type="journal article" date="2013" name="Nature">
        <title>Insights into bilaterian evolution from three spiralian genomes.</title>
        <authorList>
            <person name="Simakov O."/>
            <person name="Marletaz F."/>
            <person name="Cho S.J."/>
            <person name="Edsinger-Gonzales E."/>
            <person name="Havlak P."/>
            <person name="Hellsten U."/>
            <person name="Kuo D.H."/>
            <person name="Larsson T."/>
            <person name="Lv J."/>
            <person name="Arendt D."/>
            <person name="Savage R."/>
            <person name="Osoegawa K."/>
            <person name="de Jong P."/>
            <person name="Grimwood J."/>
            <person name="Chapman J.A."/>
            <person name="Shapiro H."/>
            <person name="Aerts A."/>
            <person name="Otillar R.P."/>
            <person name="Terry A.Y."/>
            <person name="Boore J.L."/>
            <person name="Grigoriev I.V."/>
            <person name="Lindberg D.R."/>
            <person name="Seaver E.C."/>
            <person name="Weisblat D.A."/>
            <person name="Putnam N.H."/>
            <person name="Rokhsar D.S."/>
        </authorList>
    </citation>
    <scope>NUCLEOTIDE SEQUENCE</scope>
    <source>
        <strain evidence="3 5">I ESC-2004</strain>
    </source>
</reference>
<dbReference type="EMBL" id="KB310691">
    <property type="protein sequence ID" value="ELT90983.1"/>
    <property type="molecule type" value="Genomic_DNA"/>
</dbReference>
<keyword evidence="2" id="KW-1133">Transmembrane helix</keyword>
<dbReference type="SUPFAM" id="SSF53448">
    <property type="entry name" value="Nucleotide-diphospho-sugar transferases"/>
    <property type="match status" value="1"/>
</dbReference>
<sequence length="783" mass="87919">MEIGLCQGIIHWSQRANVKAVERTIDSAGIQSLNADWVELPVRAIISHASFTSTREIASASFVTFAADLTDMNNLKIFDFMHFPEMHLLTDQCDEHAIAPHPIHCCRTHPKQPGVLIPRDVTEDTEYSVAVSLAPWEDDRVVMGCGQELASRLRAWRLFIAGMFTVYISCVLLYQFQYERIINLLPASNPSSQPVNSILLTAISLRTHIHQLAQDHHPEVDIHLEDSQLGHTGEVVGQHQHTVNSDRLQIAIGGGITSSKLKGITKDNIPEKFQFFFTLFPSFCKSASSGYDYHFYLAYDHVDTAFSNATLVQAFHTHFKAKADALCSKEVAASLSLHFVQCSHHKKPAWAQNDAMMEAFMDNVDYFYRVNDDSDLKSVGWTPAFIKALEQHVPPKVGVVGPKHKGGNTAILTYDFVHKTHVELFGFYYPRTFSDWYADDWITKVYRPDLSTKLKEIQVVHTMKLGQRYGTTWGKGKELPTRLARDQITLKRYVKYKKDPPVVADPSKMIAMSLYGSNPLDTMGAIRNAYLLPIFFPGWTLRVYVADPKSANASLVVPPRVISKLRSSGAQVAYVNTSVLLMPPEQWSYLAVDAPSVAVLLVRHPRARLDDRDAAAVQLWLQNWQPFHCIRDHPKHQDVPVTDGMWGARTEELGLLLGAPVSTLLQPQTLKSILEKDGRWRDGADFLTDLLWPLVENYALCHDSVSCNKWKGADPFPVARTDPAQFVGRYYDIQQDALSKEDIATVPECIGKKEAVSVRPSEVQFPSRPQEKRTALTDAAGSA</sequence>
<keyword evidence="2" id="KW-0812">Transmembrane</keyword>
<name>R7TB69_CAPTE</name>
<feature type="region of interest" description="Disordered" evidence="1">
    <location>
        <begin position="760"/>
        <end position="783"/>
    </location>
</feature>
<accession>R7TB69</accession>
<gene>
    <name evidence="3" type="ORF">CAPTEDRAFT_222571</name>
</gene>
<reference evidence="5" key="1">
    <citation type="submission" date="2012-12" db="EMBL/GenBank/DDBJ databases">
        <authorList>
            <person name="Hellsten U."/>
            <person name="Grimwood J."/>
            <person name="Chapman J.A."/>
            <person name="Shapiro H."/>
            <person name="Aerts A."/>
            <person name="Otillar R.P."/>
            <person name="Terry A.Y."/>
            <person name="Boore J.L."/>
            <person name="Simakov O."/>
            <person name="Marletaz F."/>
            <person name="Cho S.-J."/>
            <person name="Edsinger-Gonzales E."/>
            <person name="Havlak P."/>
            <person name="Kuo D.-H."/>
            <person name="Larsson T."/>
            <person name="Lv J."/>
            <person name="Arendt D."/>
            <person name="Savage R."/>
            <person name="Osoegawa K."/>
            <person name="de Jong P."/>
            <person name="Lindberg D.R."/>
            <person name="Seaver E.C."/>
            <person name="Weisblat D.A."/>
            <person name="Putnam N.H."/>
            <person name="Grigoriev I.V."/>
            <person name="Rokhsar D.S."/>
        </authorList>
    </citation>
    <scope>NUCLEOTIDE SEQUENCE</scope>
    <source>
        <strain evidence="5">I ESC-2004</strain>
    </source>
</reference>
<dbReference type="Proteomes" id="UP000014760">
    <property type="component" value="Unassembled WGS sequence"/>
</dbReference>
<dbReference type="OrthoDB" id="6279367at2759"/>
<proteinExistence type="predicted"/>
<organism evidence="3">
    <name type="scientific">Capitella teleta</name>
    <name type="common">Polychaete worm</name>
    <dbReference type="NCBI Taxonomy" id="283909"/>
    <lineage>
        <taxon>Eukaryota</taxon>
        <taxon>Metazoa</taxon>
        <taxon>Spiralia</taxon>
        <taxon>Lophotrochozoa</taxon>
        <taxon>Annelida</taxon>
        <taxon>Polychaeta</taxon>
        <taxon>Sedentaria</taxon>
        <taxon>Scolecida</taxon>
        <taxon>Capitellidae</taxon>
        <taxon>Capitella</taxon>
    </lineage>
</organism>
<evidence type="ECO:0000313" key="5">
    <source>
        <dbReference type="Proteomes" id="UP000014760"/>
    </source>
</evidence>